<dbReference type="Gene3D" id="3.80.30.20">
    <property type="entry name" value="tm_1862 like domain"/>
    <property type="match status" value="1"/>
</dbReference>
<keyword evidence="5 8" id="KW-0479">Metal-binding</keyword>
<dbReference type="InterPro" id="IPR038135">
    <property type="entry name" value="Methylthiotransferase_N_sf"/>
</dbReference>
<dbReference type="InterPro" id="IPR012340">
    <property type="entry name" value="NA-bd_OB-fold"/>
</dbReference>
<dbReference type="InterPro" id="IPR020612">
    <property type="entry name" value="Methylthiotransferase_CS"/>
</dbReference>
<evidence type="ECO:0000259" key="9">
    <source>
        <dbReference type="PROSITE" id="PS50926"/>
    </source>
</evidence>
<dbReference type="SFLD" id="SFLDF00274">
    <property type="entry name" value="ribosomal_protein_S12_methylth"/>
    <property type="match status" value="1"/>
</dbReference>
<name>A0A1G5S6T4_PSEXY</name>
<dbReference type="NCBIfam" id="TIGR00089">
    <property type="entry name" value="MiaB/RimO family radical SAM methylthiotransferase"/>
    <property type="match status" value="1"/>
</dbReference>
<evidence type="ECO:0000256" key="2">
    <source>
        <dbReference type="ARBA" id="ARBA00022490"/>
    </source>
</evidence>
<dbReference type="Pfam" id="PF04055">
    <property type="entry name" value="Radical_SAM"/>
    <property type="match status" value="1"/>
</dbReference>
<evidence type="ECO:0000256" key="4">
    <source>
        <dbReference type="ARBA" id="ARBA00022691"/>
    </source>
</evidence>
<dbReference type="SMART" id="SM00729">
    <property type="entry name" value="Elp3"/>
    <property type="match status" value="1"/>
</dbReference>
<reference evidence="12 13" key="1">
    <citation type="submission" date="2016-10" db="EMBL/GenBank/DDBJ databases">
        <authorList>
            <person name="de Groot N.N."/>
        </authorList>
    </citation>
    <scope>NUCLEOTIDE SEQUENCE [LARGE SCALE GENOMIC DNA]</scope>
    <source>
        <strain evidence="12 13">DSM 10317</strain>
    </source>
</reference>
<feature type="binding site" evidence="8">
    <location>
        <position position="10"/>
    </location>
    <ligand>
        <name>[4Fe-4S] cluster</name>
        <dbReference type="ChEBI" id="CHEBI:49883"/>
        <label>1</label>
    </ligand>
</feature>
<feature type="binding site" evidence="8">
    <location>
        <position position="159"/>
    </location>
    <ligand>
        <name>[4Fe-4S] cluster</name>
        <dbReference type="ChEBI" id="CHEBI:49883"/>
        <label>2</label>
        <note>4Fe-4S-S-AdoMet</note>
    </ligand>
</feature>
<dbReference type="CDD" id="cd01335">
    <property type="entry name" value="Radical_SAM"/>
    <property type="match status" value="1"/>
</dbReference>
<evidence type="ECO:0000256" key="1">
    <source>
        <dbReference type="ARBA" id="ARBA00022485"/>
    </source>
</evidence>
<feature type="domain" description="TRAM" evidence="9">
    <location>
        <begin position="374"/>
        <end position="442"/>
    </location>
</feature>
<dbReference type="GO" id="GO:0005829">
    <property type="term" value="C:cytosol"/>
    <property type="evidence" value="ECO:0007669"/>
    <property type="project" value="TreeGrafter"/>
</dbReference>
<dbReference type="InterPro" id="IPR007197">
    <property type="entry name" value="rSAM"/>
</dbReference>
<dbReference type="InterPro" id="IPR006638">
    <property type="entry name" value="Elp3/MiaA/NifB-like_rSAM"/>
</dbReference>
<proteinExistence type="inferred from homology"/>
<keyword evidence="2 8" id="KW-0963">Cytoplasm</keyword>
<comment type="catalytic activity">
    <reaction evidence="8">
        <text>L-aspartate(89)-[ribosomal protein uS12]-hydrogen + (sulfur carrier)-SH + AH2 + 2 S-adenosyl-L-methionine = 3-methylsulfanyl-L-aspartate(89)-[ribosomal protein uS12]-hydrogen + (sulfur carrier)-H + 5'-deoxyadenosine + L-methionine + A + S-adenosyl-L-homocysteine + 2 H(+)</text>
        <dbReference type="Rhea" id="RHEA:37087"/>
        <dbReference type="Rhea" id="RHEA-COMP:10460"/>
        <dbReference type="Rhea" id="RHEA-COMP:10461"/>
        <dbReference type="Rhea" id="RHEA-COMP:14737"/>
        <dbReference type="Rhea" id="RHEA-COMP:14739"/>
        <dbReference type="ChEBI" id="CHEBI:13193"/>
        <dbReference type="ChEBI" id="CHEBI:15378"/>
        <dbReference type="ChEBI" id="CHEBI:17319"/>
        <dbReference type="ChEBI" id="CHEBI:17499"/>
        <dbReference type="ChEBI" id="CHEBI:29917"/>
        <dbReference type="ChEBI" id="CHEBI:29961"/>
        <dbReference type="ChEBI" id="CHEBI:57844"/>
        <dbReference type="ChEBI" id="CHEBI:57856"/>
        <dbReference type="ChEBI" id="CHEBI:59789"/>
        <dbReference type="ChEBI" id="CHEBI:64428"/>
        <dbReference type="ChEBI" id="CHEBI:73599"/>
        <dbReference type="EC" id="2.8.4.4"/>
    </reaction>
</comment>
<dbReference type="Gene3D" id="3.40.50.12160">
    <property type="entry name" value="Methylthiotransferase, N-terminal domain"/>
    <property type="match status" value="1"/>
</dbReference>
<dbReference type="SFLD" id="SFLDG01082">
    <property type="entry name" value="B12-binding_domain_containing"/>
    <property type="match status" value="1"/>
</dbReference>
<dbReference type="GO" id="GO:0140101">
    <property type="term" value="F:catalytic activity, acting on a tRNA"/>
    <property type="evidence" value="ECO:0007669"/>
    <property type="project" value="UniProtKB-ARBA"/>
</dbReference>
<dbReference type="NCBIfam" id="TIGR01125">
    <property type="entry name" value="30S ribosomal protein S12 methylthiotransferase RimO"/>
    <property type="match status" value="1"/>
</dbReference>
<feature type="binding site" evidence="8">
    <location>
        <position position="46"/>
    </location>
    <ligand>
        <name>[4Fe-4S] cluster</name>
        <dbReference type="ChEBI" id="CHEBI:49883"/>
        <label>1</label>
    </ligand>
</feature>
<evidence type="ECO:0000259" key="10">
    <source>
        <dbReference type="PROSITE" id="PS51449"/>
    </source>
</evidence>
<dbReference type="Gene3D" id="2.40.50.140">
    <property type="entry name" value="Nucleic acid-binding proteins"/>
    <property type="match status" value="1"/>
</dbReference>
<dbReference type="EMBL" id="FMWK01000021">
    <property type="protein sequence ID" value="SCZ81431.1"/>
    <property type="molecule type" value="Genomic_DNA"/>
</dbReference>
<sequence length="442" mass="49880">MKVLFVSLGCDKNLVDSEHMLGDLMEQGFTICDDEAEADIIVVNTCSFIADAMEESIQNIIDLGQYKETGNLKGLIVTGCLAQRFTDEILSDLPEVDAIIGTNSYDELLNAINKVLEKNGEKPVYKKPLTGLPKDGKRVLTTGGHYAYLKIAEGCNKRCTYCIIPYIRGDYRSVPMEQILAEAKQLVADGVKELILVAQETTVYGMDIYGKKSLPELLNKLCEIEDLKWIRILYAYPEEITDELIECMASQPKICHYIDMPIQHCNDELLRKMGRKTNKADIMNIADRLRKAMPDISLRTTLICGFPGETEEMHQELLQFIKDMKFDRLGAFAYSKEDGTVAATWDNQVDEDLKHKWQEEVMLCQKDISMSNNQNYVGRTIPVFVEGKLPEDGVFIGRTYRDTPSVDGFIFINSDTELVSGQFIDVTVTSFDEYDLIGDVAL</sequence>
<feature type="domain" description="MTTase N-terminal" evidence="10">
    <location>
        <begin position="1"/>
        <end position="117"/>
    </location>
</feature>
<evidence type="ECO:0000256" key="6">
    <source>
        <dbReference type="ARBA" id="ARBA00023004"/>
    </source>
</evidence>
<dbReference type="InterPro" id="IPR013848">
    <property type="entry name" value="Methylthiotransferase_N"/>
</dbReference>
<dbReference type="GO" id="GO:0051539">
    <property type="term" value="F:4 iron, 4 sulfur cluster binding"/>
    <property type="evidence" value="ECO:0007669"/>
    <property type="project" value="UniProtKB-UniRule"/>
</dbReference>
<dbReference type="InterPro" id="IPR005839">
    <property type="entry name" value="Methylthiotransferase"/>
</dbReference>
<evidence type="ECO:0000256" key="5">
    <source>
        <dbReference type="ARBA" id="ARBA00022723"/>
    </source>
</evidence>
<dbReference type="PANTHER" id="PTHR43837:SF1">
    <property type="entry name" value="RIBOSOMAL PROTEIN US12 METHYLTHIOTRANSFERASE RIMO"/>
    <property type="match status" value="1"/>
</dbReference>
<keyword evidence="7 8" id="KW-0411">Iron-sulfur</keyword>
<dbReference type="GO" id="GO:0035599">
    <property type="term" value="F:aspartic acid methylthiotransferase activity"/>
    <property type="evidence" value="ECO:0007669"/>
    <property type="project" value="TreeGrafter"/>
</dbReference>
<dbReference type="AlphaFoldDB" id="A0A1G5S6T4"/>
<dbReference type="SFLD" id="SFLDS00029">
    <property type="entry name" value="Radical_SAM"/>
    <property type="match status" value="1"/>
</dbReference>
<dbReference type="HAMAP" id="MF_01865">
    <property type="entry name" value="MTTase_RimO"/>
    <property type="match status" value="1"/>
</dbReference>
<dbReference type="PROSITE" id="PS51449">
    <property type="entry name" value="MTTASE_N"/>
    <property type="match status" value="1"/>
</dbReference>
<evidence type="ECO:0000259" key="11">
    <source>
        <dbReference type="PROSITE" id="PS51918"/>
    </source>
</evidence>
<gene>
    <name evidence="8" type="primary">rimO</name>
    <name evidence="12" type="ORF">SAMN02910350_02809</name>
</gene>
<evidence type="ECO:0000256" key="3">
    <source>
        <dbReference type="ARBA" id="ARBA00022679"/>
    </source>
</evidence>
<comment type="subcellular location">
    <subcellularLocation>
        <location evidence="8">Cytoplasm</location>
    </subcellularLocation>
</comment>
<dbReference type="GO" id="GO:0005840">
    <property type="term" value="C:ribosome"/>
    <property type="evidence" value="ECO:0007669"/>
    <property type="project" value="UniProtKB-KW"/>
</dbReference>
<dbReference type="GO" id="GO:0035600">
    <property type="term" value="P:tRNA methylthiolation"/>
    <property type="evidence" value="ECO:0007669"/>
    <property type="project" value="UniProtKB-ARBA"/>
</dbReference>
<dbReference type="RefSeq" id="WP_090164249.1">
    <property type="nucleotide sequence ID" value="NZ_FMWK01000021.1"/>
</dbReference>
<evidence type="ECO:0000313" key="12">
    <source>
        <dbReference type="EMBL" id="SCZ81431.1"/>
    </source>
</evidence>
<feature type="binding site" evidence="8">
    <location>
        <position position="155"/>
    </location>
    <ligand>
        <name>[4Fe-4S] cluster</name>
        <dbReference type="ChEBI" id="CHEBI:49883"/>
        <label>2</label>
        <note>4Fe-4S-S-AdoMet</note>
    </ligand>
</feature>
<comment type="function">
    <text evidence="8">Catalyzes the methylthiolation of an aspartic acid residue of ribosomal protein uS12.</text>
</comment>
<dbReference type="EC" id="2.8.4.4" evidence="8"/>
<comment type="similarity">
    <text evidence="8">Belongs to the methylthiotransferase family. RimO subfamily.</text>
</comment>
<keyword evidence="6 8" id="KW-0408">Iron</keyword>
<organism evidence="12 13">
    <name type="scientific">Pseudobutyrivibrio xylanivorans</name>
    <dbReference type="NCBI Taxonomy" id="185007"/>
    <lineage>
        <taxon>Bacteria</taxon>
        <taxon>Bacillati</taxon>
        <taxon>Bacillota</taxon>
        <taxon>Clostridia</taxon>
        <taxon>Lachnospirales</taxon>
        <taxon>Lachnospiraceae</taxon>
        <taxon>Pseudobutyrivibrio</taxon>
    </lineage>
</organism>
<dbReference type="SFLD" id="SFLDG01061">
    <property type="entry name" value="methylthiotransferase"/>
    <property type="match status" value="1"/>
</dbReference>
<dbReference type="Pfam" id="PF00919">
    <property type="entry name" value="UPF0004"/>
    <property type="match status" value="1"/>
</dbReference>
<protein>
    <recommendedName>
        <fullName evidence="8">Ribosomal protein uS12 methylthiotransferase RimO</fullName>
        <shortName evidence="8">uS12 MTTase</shortName>
        <shortName evidence="8">uS12 methylthiotransferase</shortName>
        <ecNumber evidence="8">2.8.4.4</ecNumber>
    </recommendedName>
    <alternativeName>
        <fullName evidence="8">Ribosomal protein uS12 (aspartate-C(3))-methylthiotransferase</fullName>
    </alternativeName>
    <alternativeName>
        <fullName evidence="8">Ribosome maturation factor RimO</fullName>
    </alternativeName>
</protein>
<feature type="domain" description="Radical SAM core" evidence="11">
    <location>
        <begin position="141"/>
        <end position="371"/>
    </location>
</feature>
<feature type="binding site" evidence="8">
    <location>
        <position position="80"/>
    </location>
    <ligand>
        <name>[4Fe-4S] cluster</name>
        <dbReference type="ChEBI" id="CHEBI:49883"/>
        <label>1</label>
    </ligand>
</feature>
<comment type="cofactor">
    <cofactor evidence="8">
        <name>[4Fe-4S] cluster</name>
        <dbReference type="ChEBI" id="CHEBI:49883"/>
    </cofactor>
    <text evidence="8">Binds 2 [4Fe-4S] clusters. One cluster is coordinated with 3 cysteines and an exchangeable S-adenosyl-L-methionine.</text>
</comment>
<dbReference type="PANTHER" id="PTHR43837">
    <property type="entry name" value="RIBOSOMAL PROTEIN S12 METHYLTHIOTRANSFERASE RIMO"/>
    <property type="match status" value="1"/>
</dbReference>
<dbReference type="PROSITE" id="PS01278">
    <property type="entry name" value="MTTASE_RADICAL"/>
    <property type="match status" value="1"/>
</dbReference>
<dbReference type="Proteomes" id="UP000199428">
    <property type="component" value="Unassembled WGS sequence"/>
</dbReference>
<dbReference type="PROSITE" id="PS51918">
    <property type="entry name" value="RADICAL_SAM"/>
    <property type="match status" value="1"/>
</dbReference>
<evidence type="ECO:0000256" key="8">
    <source>
        <dbReference type="HAMAP-Rule" id="MF_01865"/>
    </source>
</evidence>
<dbReference type="SUPFAM" id="SSF102114">
    <property type="entry name" value="Radical SAM enzymes"/>
    <property type="match status" value="1"/>
</dbReference>
<evidence type="ECO:0000256" key="7">
    <source>
        <dbReference type="ARBA" id="ARBA00023014"/>
    </source>
</evidence>
<dbReference type="Pfam" id="PF18693">
    <property type="entry name" value="TRAM_2"/>
    <property type="match status" value="1"/>
</dbReference>
<dbReference type="GO" id="GO:0046872">
    <property type="term" value="F:metal ion binding"/>
    <property type="evidence" value="ECO:0007669"/>
    <property type="project" value="UniProtKB-KW"/>
</dbReference>
<dbReference type="InterPro" id="IPR023404">
    <property type="entry name" value="rSAM_horseshoe"/>
</dbReference>
<keyword evidence="12" id="KW-0687">Ribonucleoprotein</keyword>
<keyword evidence="4 8" id="KW-0949">S-adenosyl-L-methionine</keyword>
<accession>A0A1G5S6T4</accession>
<dbReference type="PROSITE" id="PS50926">
    <property type="entry name" value="TRAM"/>
    <property type="match status" value="1"/>
</dbReference>
<keyword evidence="1 8" id="KW-0004">4Fe-4S</keyword>
<feature type="binding site" evidence="8">
    <location>
        <position position="162"/>
    </location>
    <ligand>
        <name>[4Fe-4S] cluster</name>
        <dbReference type="ChEBI" id="CHEBI:49883"/>
        <label>2</label>
        <note>4Fe-4S-S-AdoMet</note>
    </ligand>
</feature>
<dbReference type="InterPro" id="IPR002792">
    <property type="entry name" value="TRAM_dom"/>
</dbReference>
<evidence type="ECO:0000313" key="13">
    <source>
        <dbReference type="Proteomes" id="UP000199428"/>
    </source>
</evidence>
<dbReference type="FunFam" id="3.80.30.20:FF:000001">
    <property type="entry name" value="tRNA-2-methylthio-N(6)-dimethylallyladenosine synthase 2"/>
    <property type="match status" value="1"/>
</dbReference>
<keyword evidence="12" id="KW-0689">Ribosomal protein</keyword>
<dbReference type="InterPro" id="IPR058240">
    <property type="entry name" value="rSAM_sf"/>
</dbReference>
<dbReference type="GO" id="GO:0103039">
    <property type="term" value="F:protein methylthiotransferase activity"/>
    <property type="evidence" value="ECO:0007669"/>
    <property type="project" value="UniProtKB-EC"/>
</dbReference>
<dbReference type="InterPro" id="IPR005840">
    <property type="entry name" value="Ribosomal_uS12_MeSTrfase_RimO"/>
</dbReference>
<keyword evidence="3 8" id="KW-0808">Transferase</keyword>